<gene>
    <name evidence="2" type="ORF">GGQ74_000463</name>
</gene>
<dbReference type="SUPFAM" id="SSF69593">
    <property type="entry name" value="Glycerol-3-phosphate (1)-acyltransferase"/>
    <property type="match status" value="1"/>
</dbReference>
<dbReference type="Proteomes" id="UP000580856">
    <property type="component" value="Unassembled WGS sequence"/>
</dbReference>
<dbReference type="RefSeq" id="WP_209280054.1">
    <property type="nucleotide sequence ID" value="NZ_JAATJA010000001.1"/>
</dbReference>
<name>A0A846QKW1_9BACT</name>
<evidence type="ECO:0000313" key="2">
    <source>
        <dbReference type="EMBL" id="NJB66823.1"/>
    </source>
</evidence>
<dbReference type="AlphaFoldDB" id="A0A846QKW1"/>
<reference evidence="2 3" key="1">
    <citation type="submission" date="2020-03" db="EMBL/GenBank/DDBJ databases">
        <title>Genomic Encyclopedia of Type Strains, Phase IV (KMG-IV): sequencing the most valuable type-strain genomes for metagenomic binning, comparative biology and taxonomic classification.</title>
        <authorList>
            <person name="Goeker M."/>
        </authorList>
    </citation>
    <scope>NUCLEOTIDE SEQUENCE [LARGE SCALE GENOMIC DNA]</scope>
    <source>
        <strain evidence="2 3">DSM 24233</strain>
    </source>
</reference>
<evidence type="ECO:0000313" key="3">
    <source>
        <dbReference type="Proteomes" id="UP000580856"/>
    </source>
</evidence>
<keyword evidence="3" id="KW-1185">Reference proteome</keyword>
<dbReference type="InterPro" id="IPR007172">
    <property type="entry name" value="DUF374"/>
</dbReference>
<proteinExistence type="predicted"/>
<comment type="caution">
    <text evidence="2">The sequence shown here is derived from an EMBL/GenBank/DDBJ whole genome shotgun (WGS) entry which is preliminary data.</text>
</comment>
<dbReference type="CDD" id="cd07983">
    <property type="entry name" value="LPLAT_DUF374-like"/>
    <property type="match status" value="1"/>
</dbReference>
<sequence>MKIKVDPVLLSYPLSWLYRLWCGTIRMDIENRDALERVWAQGRTVVMACWHNELFPYPTIQMNRQWTAIVSLSSDGTIATELLNRLGLVIARGSSSRGGVRALMSACRLIKKDGRQGFVTVDGPRGPRHEVKEGVIFLAQKSGSLLVPTRMVPSRAKIFDRSWDKFVLPLPFSRCRIVFGEPYEVTSEKLDEQTLAEETRKLGEKLHALV</sequence>
<dbReference type="EMBL" id="JAATJA010000001">
    <property type="protein sequence ID" value="NJB66823.1"/>
    <property type="molecule type" value="Genomic_DNA"/>
</dbReference>
<organism evidence="2 3">
    <name type="scientific">Desulfobaculum xiamenense</name>
    <dbReference type="NCBI Taxonomy" id="995050"/>
    <lineage>
        <taxon>Bacteria</taxon>
        <taxon>Pseudomonadati</taxon>
        <taxon>Thermodesulfobacteriota</taxon>
        <taxon>Desulfovibrionia</taxon>
        <taxon>Desulfovibrionales</taxon>
        <taxon>Desulfovibrionaceae</taxon>
        <taxon>Desulfobaculum</taxon>
    </lineage>
</organism>
<protein>
    <recommendedName>
        <fullName evidence="1">DUF374 domain-containing protein</fullName>
    </recommendedName>
</protein>
<feature type="domain" description="DUF374" evidence="1">
    <location>
        <begin position="62"/>
        <end position="128"/>
    </location>
</feature>
<accession>A0A846QKW1</accession>
<evidence type="ECO:0000259" key="1">
    <source>
        <dbReference type="Pfam" id="PF04028"/>
    </source>
</evidence>
<dbReference type="Pfam" id="PF04028">
    <property type="entry name" value="DUF374"/>
    <property type="match status" value="1"/>
</dbReference>